<accession>A0A238J7B5</accession>
<gene>
    <name evidence="2" type="ORF">TRP8649_00716</name>
</gene>
<dbReference type="EMBL" id="FXXP01000001">
    <property type="protein sequence ID" value="SMX26631.1"/>
    <property type="molecule type" value="Genomic_DNA"/>
</dbReference>
<dbReference type="InterPro" id="IPR001387">
    <property type="entry name" value="Cro/C1-type_HTH"/>
</dbReference>
<feature type="domain" description="HTH cro/C1-type" evidence="1">
    <location>
        <begin position="9"/>
        <end position="62"/>
    </location>
</feature>
<proteinExistence type="predicted"/>
<dbReference type="SUPFAM" id="SSF47413">
    <property type="entry name" value="lambda repressor-like DNA-binding domains"/>
    <property type="match status" value="1"/>
</dbReference>
<dbReference type="AlphaFoldDB" id="A0A238J7B5"/>
<dbReference type="CDD" id="cd00093">
    <property type="entry name" value="HTH_XRE"/>
    <property type="match status" value="1"/>
</dbReference>
<dbReference type="Gene3D" id="1.10.260.40">
    <property type="entry name" value="lambda repressor-like DNA-binding domains"/>
    <property type="match status" value="1"/>
</dbReference>
<dbReference type="Proteomes" id="UP000225972">
    <property type="component" value="Unassembled WGS sequence"/>
</dbReference>
<dbReference type="SMART" id="SM00530">
    <property type="entry name" value="HTH_XRE"/>
    <property type="match status" value="1"/>
</dbReference>
<protein>
    <submittedName>
        <fullName evidence="2">Helix-turn-helix domain protein</fullName>
    </submittedName>
</protein>
<organism evidence="2 3">
    <name type="scientific">Pelagimonas phthalicica</name>
    <dbReference type="NCBI Taxonomy" id="1037362"/>
    <lineage>
        <taxon>Bacteria</taxon>
        <taxon>Pseudomonadati</taxon>
        <taxon>Pseudomonadota</taxon>
        <taxon>Alphaproteobacteria</taxon>
        <taxon>Rhodobacterales</taxon>
        <taxon>Roseobacteraceae</taxon>
        <taxon>Pelagimonas</taxon>
    </lineage>
</organism>
<dbReference type="Pfam" id="PF13443">
    <property type="entry name" value="HTH_26"/>
    <property type="match status" value="1"/>
</dbReference>
<dbReference type="OrthoDB" id="9807735at2"/>
<evidence type="ECO:0000259" key="1">
    <source>
        <dbReference type="PROSITE" id="PS50943"/>
    </source>
</evidence>
<evidence type="ECO:0000313" key="3">
    <source>
        <dbReference type="Proteomes" id="UP000225972"/>
    </source>
</evidence>
<evidence type="ECO:0000313" key="2">
    <source>
        <dbReference type="EMBL" id="SMX26631.1"/>
    </source>
</evidence>
<dbReference type="PROSITE" id="PS50943">
    <property type="entry name" value="HTH_CROC1"/>
    <property type="match status" value="1"/>
</dbReference>
<dbReference type="GO" id="GO:0003677">
    <property type="term" value="F:DNA binding"/>
    <property type="evidence" value="ECO:0007669"/>
    <property type="project" value="InterPro"/>
</dbReference>
<dbReference type="RefSeq" id="WP_099242598.1">
    <property type="nucleotide sequence ID" value="NZ_FXXP01000001.1"/>
</dbReference>
<keyword evidence="3" id="KW-1185">Reference proteome</keyword>
<dbReference type="InterPro" id="IPR010982">
    <property type="entry name" value="Lambda_DNA-bd_dom_sf"/>
</dbReference>
<reference evidence="3" key="1">
    <citation type="submission" date="2017-05" db="EMBL/GenBank/DDBJ databases">
        <authorList>
            <person name="Rodrigo-Torres L."/>
            <person name="Arahal R. D."/>
            <person name="Lucena T."/>
        </authorList>
    </citation>
    <scope>NUCLEOTIDE SEQUENCE [LARGE SCALE GENOMIC DNA]</scope>
    <source>
        <strain evidence="3">CECT 8649</strain>
    </source>
</reference>
<sequence length="255" mass="29141">MHANSFAILQQALKARNMTYADLAKRLDLSEPTIKRIFSQRDCKLSRLLEICDVLEVNLSDVVDRAERSVDAPLTLPIEVEAALAKDKSLFHYYILLRDKVSAEHILGRYNLSQDQLFALGMKLERLNLVEIRENGQVRLMWPGPIQFRQDGPLMAYIRELNLRFLNMVMTSLGEEHQFFTTVSRRMRPDSGAEIQRELAALHAKIAELARQDQLLFADSELMTFKFTAAWGAIKYHEVLQIEAPCPQGEKVGAP</sequence>
<name>A0A238J7B5_9RHOB</name>